<evidence type="ECO:0000313" key="5">
    <source>
        <dbReference type="Proteomes" id="UP000051461"/>
    </source>
</evidence>
<dbReference type="STRING" id="1423726.FC07_GL001096"/>
<dbReference type="InterPro" id="IPR029069">
    <property type="entry name" value="HotDog_dom_sf"/>
</dbReference>
<dbReference type="SUPFAM" id="SSF46785">
    <property type="entry name" value="Winged helix' DNA-binding domain"/>
    <property type="match status" value="1"/>
</dbReference>
<dbReference type="OrthoDB" id="1790451at2"/>
<dbReference type="SUPFAM" id="SSF54637">
    <property type="entry name" value="Thioesterase/thiol ester dehydrase-isomerase"/>
    <property type="match status" value="1"/>
</dbReference>
<accession>A0A0R1H0R7</accession>
<dbReference type="Gene3D" id="1.10.10.10">
    <property type="entry name" value="Winged helix-like DNA-binding domain superfamily/Winged helix DNA-binding domain"/>
    <property type="match status" value="1"/>
</dbReference>
<proteinExistence type="predicted"/>
<evidence type="ECO:0000259" key="3">
    <source>
        <dbReference type="PROSITE" id="PS51371"/>
    </source>
</evidence>
<dbReference type="Proteomes" id="UP000051461">
    <property type="component" value="Unassembled WGS sequence"/>
</dbReference>
<dbReference type="Pfam" id="PF00571">
    <property type="entry name" value="CBS"/>
    <property type="match status" value="2"/>
</dbReference>
<dbReference type="InterPro" id="IPR036388">
    <property type="entry name" value="WH-like_DNA-bd_sf"/>
</dbReference>
<gene>
    <name evidence="4" type="ORF">FC07_GL001096</name>
</gene>
<dbReference type="CDD" id="cd04596">
    <property type="entry name" value="CBS_pair_DRTGG_assoc"/>
    <property type="match status" value="1"/>
</dbReference>
<dbReference type="InterPro" id="IPR036390">
    <property type="entry name" value="WH_DNA-bd_sf"/>
</dbReference>
<organism evidence="4 5">
    <name type="scientific">Loigolactobacillus bifermentans DSM 20003</name>
    <dbReference type="NCBI Taxonomy" id="1423726"/>
    <lineage>
        <taxon>Bacteria</taxon>
        <taxon>Bacillati</taxon>
        <taxon>Bacillota</taxon>
        <taxon>Bacilli</taxon>
        <taxon>Lactobacillales</taxon>
        <taxon>Lactobacillaceae</taxon>
        <taxon>Loigolactobacillus</taxon>
    </lineage>
</organism>
<evidence type="ECO:0000313" key="4">
    <source>
        <dbReference type="EMBL" id="KRK40236.1"/>
    </source>
</evidence>
<dbReference type="SMART" id="SM00116">
    <property type="entry name" value="CBS"/>
    <property type="match status" value="2"/>
</dbReference>
<keyword evidence="5" id="KW-1185">Reference proteome</keyword>
<evidence type="ECO:0000256" key="2">
    <source>
        <dbReference type="PROSITE-ProRule" id="PRU00703"/>
    </source>
</evidence>
<dbReference type="EMBL" id="AZDA01000018">
    <property type="protein sequence ID" value="KRK40236.1"/>
    <property type="molecule type" value="Genomic_DNA"/>
</dbReference>
<dbReference type="PATRIC" id="fig|1423726.3.peg.1135"/>
<dbReference type="Gene3D" id="3.10.580.10">
    <property type="entry name" value="CBS-domain"/>
    <property type="match status" value="2"/>
</dbReference>
<keyword evidence="1 2" id="KW-0129">CBS domain</keyword>
<feature type="domain" description="CBS" evidence="3">
    <location>
        <begin position="195"/>
        <end position="254"/>
    </location>
</feature>
<dbReference type="PANTHER" id="PTHR43080">
    <property type="entry name" value="CBS DOMAIN-CONTAINING PROTEIN CBSX3, MITOCHONDRIAL"/>
    <property type="match status" value="1"/>
</dbReference>
<dbReference type="InterPro" id="IPR010766">
    <property type="entry name" value="DRTGG"/>
</dbReference>
<dbReference type="SUPFAM" id="SSF75138">
    <property type="entry name" value="HprK N-terminal domain-like"/>
    <property type="match status" value="1"/>
</dbReference>
<dbReference type="SUPFAM" id="SSF54631">
    <property type="entry name" value="CBS-domain pair"/>
    <property type="match status" value="1"/>
</dbReference>
<dbReference type="Gene3D" id="3.10.129.10">
    <property type="entry name" value="Hotdog Thioesterase"/>
    <property type="match status" value="1"/>
</dbReference>
<evidence type="ECO:0000256" key="1">
    <source>
        <dbReference type="ARBA" id="ARBA00023122"/>
    </source>
</evidence>
<dbReference type="InterPro" id="IPR051257">
    <property type="entry name" value="Diverse_CBS-Domain"/>
</dbReference>
<dbReference type="AlphaFoldDB" id="A0A0R1H0R7"/>
<dbReference type="InterPro" id="IPR000644">
    <property type="entry name" value="CBS_dom"/>
</dbReference>
<dbReference type="RefSeq" id="WP_057903753.1">
    <property type="nucleotide sequence ID" value="NZ_AZDA01000018.1"/>
</dbReference>
<name>A0A0R1H0R7_9LACO</name>
<feature type="domain" description="CBS" evidence="3">
    <location>
        <begin position="256"/>
        <end position="312"/>
    </location>
</feature>
<dbReference type="PROSITE" id="PS51371">
    <property type="entry name" value="CBS"/>
    <property type="match status" value="2"/>
</dbReference>
<sequence>MPKKREQVIQYIQKRPIGERVSVRRLARSLHVSEGTAYQAIKVAEERGIVSTIPRVGTVRVDMAQDRQQATLTYQMLLQVINGQVFGGHAGLEKVLHRFLIGAMTADRMLPYLTPDAVVIVGNREDIQRTALSHGAAVLVTGGLSVSDSIMALADQKQLPVLSTKFDTYTVATMIDRVLTNQQIRHKITTVADVFIPVTEVRTLYSRQTVADYKRLNRSTTHARFPVISETKQLVGIVTGKDILDYSGQVRIDQVMTKSPASVNLTTSIASVSHMMVYEGYDLLPVVDQHLVLLGVISRQDVMAAMENNRDVSRIAGTYYGQVISRLQEWEGGKAYHVTVTPQMTNQIGTIAFGILTELVTHACQRHLQSQLHLAATIEQVDLHYLKLVQIESQLTIVPTVLDFGRQTAILDVAVQFNHQLVAKAIVNCQLLEKHR</sequence>
<comment type="caution">
    <text evidence="4">The sequence shown here is derived from an EMBL/GenBank/DDBJ whole genome shotgun (WGS) entry which is preliminary data.</text>
</comment>
<protein>
    <recommendedName>
        <fullName evidence="3">CBS domain-containing protein</fullName>
    </recommendedName>
</protein>
<dbReference type="PANTHER" id="PTHR43080:SF2">
    <property type="entry name" value="CBS DOMAIN-CONTAINING PROTEIN"/>
    <property type="match status" value="1"/>
</dbReference>
<reference evidence="4 5" key="1">
    <citation type="journal article" date="2015" name="Genome Announc.">
        <title>Expanding the biotechnology potential of lactobacilli through comparative genomics of 213 strains and associated genera.</title>
        <authorList>
            <person name="Sun Z."/>
            <person name="Harris H.M."/>
            <person name="McCann A."/>
            <person name="Guo C."/>
            <person name="Argimon S."/>
            <person name="Zhang W."/>
            <person name="Yang X."/>
            <person name="Jeffery I.B."/>
            <person name="Cooney J.C."/>
            <person name="Kagawa T.F."/>
            <person name="Liu W."/>
            <person name="Song Y."/>
            <person name="Salvetti E."/>
            <person name="Wrobel A."/>
            <person name="Rasinkangas P."/>
            <person name="Parkhill J."/>
            <person name="Rea M.C."/>
            <person name="O'Sullivan O."/>
            <person name="Ritari J."/>
            <person name="Douillard F.P."/>
            <person name="Paul Ross R."/>
            <person name="Yang R."/>
            <person name="Briner A.E."/>
            <person name="Felis G.E."/>
            <person name="de Vos W.M."/>
            <person name="Barrangou R."/>
            <person name="Klaenhammer T.R."/>
            <person name="Caufield P.W."/>
            <person name="Cui Y."/>
            <person name="Zhang H."/>
            <person name="O'Toole P.W."/>
        </authorList>
    </citation>
    <scope>NUCLEOTIDE SEQUENCE [LARGE SCALE GENOMIC DNA]</scope>
    <source>
        <strain evidence="4 5">DSM 20003</strain>
    </source>
</reference>
<dbReference type="Gene3D" id="3.40.1390.20">
    <property type="entry name" value="HprK N-terminal domain-like"/>
    <property type="match status" value="1"/>
</dbReference>
<dbReference type="Pfam" id="PF07085">
    <property type="entry name" value="DRTGG"/>
    <property type="match status" value="1"/>
</dbReference>
<dbReference type="InterPro" id="IPR046342">
    <property type="entry name" value="CBS_dom_sf"/>
</dbReference>
<dbReference type="InterPro" id="IPR028979">
    <property type="entry name" value="Ser_kin/Pase_Hpr-like_N_sf"/>
</dbReference>